<dbReference type="PANTHER" id="PTHR38463">
    <property type="entry name" value="STRESS RESPONSE PROTEIN YSNF"/>
    <property type="match status" value="1"/>
</dbReference>
<organism evidence="3">
    <name type="scientific">Microvirga ossetica</name>
    <dbReference type="NCBI Taxonomy" id="1882682"/>
    <lineage>
        <taxon>Bacteria</taxon>
        <taxon>Pseudomonadati</taxon>
        <taxon>Pseudomonadota</taxon>
        <taxon>Alphaproteobacteria</taxon>
        <taxon>Hyphomicrobiales</taxon>
        <taxon>Methylobacteriaceae</taxon>
        <taxon>Microvirga</taxon>
    </lineage>
</organism>
<dbReference type="PANTHER" id="PTHR38463:SF1">
    <property type="entry name" value="STRESS RESPONSE PROTEIN YSNF"/>
    <property type="match status" value="1"/>
</dbReference>
<reference evidence="3" key="1">
    <citation type="submission" date="2016-07" db="EMBL/GenBank/DDBJ databases">
        <title>Microvirga ossetica sp. nov. a new species of rhizobia isolated from root nodules of the legume species Vicia alpestris Steven originated from North Ossetia region in the Caucasus.</title>
        <authorList>
            <person name="Safronova V.I."/>
            <person name="Kuznetsova I.G."/>
            <person name="Sazanova A.L."/>
            <person name="Belimov A."/>
            <person name="Andronov E."/>
            <person name="Osledkin Y.S."/>
            <person name="Onishchuk O.P."/>
            <person name="Kurchak O.N."/>
            <person name="Shaposhnikov A.I."/>
            <person name="Willems A."/>
            <person name="Tikhonovich I.A."/>
        </authorList>
    </citation>
    <scope>NUCLEOTIDE SEQUENCE [LARGE SCALE GENOMIC DNA]</scope>
    <source>
        <strain evidence="3">V5/3M</strain>
        <plasmid evidence="3">unnamed4</plasmid>
    </source>
</reference>
<protein>
    <recommendedName>
        <fullName evidence="2">DUF2382 domain-containing protein</fullName>
    </recommendedName>
</protein>
<keyword evidence="3" id="KW-0614">Plasmid</keyword>
<proteinExistence type="predicted"/>
<sequence length="314" mass="34203">MTSATGITSSSARRMVTALFDRRSDAENAIGRLVNAGVPHDRICLMPGDASDASDDAGASSRPEPRGFWGSLGDWLLPDEDRHVYAEGLSRGGYLISVTTGDEHYARVMAILDSEDAIDIDERAESWRAEGWAGWVGTSTGVGSATSVSPVFANVRAEDRDAEAVASPGKTGLAGAEAGLSDRGEQVLPVVEETLRIGMRDVSHGHVRIRSYVVETPVEEQVTLREERVAVERRPVDRALSDADPAFQERTIEAEERAEEAVVSKEARVKEELVVRKETEQRTETISDTVRSTEVDVEDERGIRIPGTKTTDRI</sequence>
<accession>A0A1B2EYK7</accession>
<evidence type="ECO:0000256" key="1">
    <source>
        <dbReference type="SAM" id="MobiDB-lite"/>
    </source>
</evidence>
<dbReference type="InterPro" id="IPR052967">
    <property type="entry name" value="Stress_Response_Assoc"/>
</dbReference>
<gene>
    <name evidence="3" type="ORF">BB934_43040</name>
</gene>
<dbReference type="KEGG" id="moc:BB934_43040"/>
<feature type="domain" description="DUF2382" evidence="2">
    <location>
        <begin position="188"/>
        <end position="297"/>
    </location>
</feature>
<dbReference type="InterPro" id="IPR019060">
    <property type="entry name" value="DUF2382"/>
</dbReference>
<dbReference type="EMBL" id="CP016620">
    <property type="protein sequence ID" value="ANY84997.1"/>
    <property type="molecule type" value="Genomic_DNA"/>
</dbReference>
<geneLocation type="plasmid" evidence="3">
    <name>unnamed4</name>
</geneLocation>
<dbReference type="RefSeq" id="WP_099515821.1">
    <property type="nucleotide sequence ID" value="NZ_CP016620.1"/>
</dbReference>
<dbReference type="OrthoDB" id="7204249at2"/>
<dbReference type="Pfam" id="PF09557">
    <property type="entry name" value="DUF2382"/>
    <property type="match status" value="1"/>
</dbReference>
<dbReference type="AlphaFoldDB" id="A0A1B2EYK7"/>
<evidence type="ECO:0000313" key="3">
    <source>
        <dbReference type="EMBL" id="ANY84997.1"/>
    </source>
</evidence>
<feature type="compositionally biased region" description="Basic and acidic residues" evidence="1">
    <location>
        <begin position="274"/>
        <end position="285"/>
    </location>
</feature>
<feature type="region of interest" description="Disordered" evidence="1">
    <location>
        <begin position="274"/>
        <end position="314"/>
    </location>
</feature>
<evidence type="ECO:0000259" key="2">
    <source>
        <dbReference type="Pfam" id="PF09557"/>
    </source>
</evidence>
<name>A0A1B2EYK7_9HYPH</name>